<name>A0A380JI96_STRDO</name>
<feature type="region of interest" description="Disordered" evidence="1">
    <location>
        <begin position="1"/>
        <end position="22"/>
    </location>
</feature>
<feature type="transmembrane region" description="Helical" evidence="2">
    <location>
        <begin position="97"/>
        <end position="116"/>
    </location>
</feature>
<evidence type="ECO:0000313" key="3">
    <source>
        <dbReference type="EMBL" id="SUN36981.1"/>
    </source>
</evidence>
<keyword evidence="2" id="KW-0472">Membrane</keyword>
<dbReference type="RefSeq" id="WP_002996792.1">
    <property type="nucleotide sequence ID" value="NZ_UHFA01000002.1"/>
</dbReference>
<proteinExistence type="predicted"/>
<protein>
    <submittedName>
        <fullName evidence="3">Uncharacterized protein</fullName>
    </submittedName>
</protein>
<evidence type="ECO:0000256" key="2">
    <source>
        <dbReference type="SAM" id="Phobius"/>
    </source>
</evidence>
<evidence type="ECO:0000256" key="1">
    <source>
        <dbReference type="SAM" id="MobiDB-lite"/>
    </source>
</evidence>
<dbReference type="AlphaFoldDB" id="A0A380JI96"/>
<evidence type="ECO:0000313" key="4">
    <source>
        <dbReference type="Proteomes" id="UP000254082"/>
    </source>
</evidence>
<dbReference type="EMBL" id="UHFA01000002">
    <property type="protein sequence ID" value="SUN36981.1"/>
    <property type="molecule type" value="Genomic_DNA"/>
</dbReference>
<dbReference type="Proteomes" id="UP000254082">
    <property type="component" value="Unassembled WGS sequence"/>
</dbReference>
<keyword evidence="4" id="KW-1185">Reference proteome</keyword>
<dbReference type="OrthoDB" id="2216620at2"/>
<sequence length="275" mass="30157">MKEFEDDYRQAIGKSGVQGLGDPRVKKELKDRVTRLQDSLASASDDQSRQEIKFLLDRAKGDYQKYVTAEKKMVAKIRYDMRLQETYAKKKKQQTTIIIASIVGVLLLALFIFLHFNASHRAAQNEAAAKAAFQQKSSQASSKPDAGDTLGDAELLPKNLIGTWTGTQGGATISLTFAEDGTVSVTTQLSDGSYTQNSGAITSTLPVDDTTFRVVQASGNVFPGQLTTGSGYDLGYKLSDDGQTLYPIQWENQGGQDIDYSQYKYDKANAFTKSK</sequence>
<keyword evidence="2" id="KW-0812">Transmembrane</keyword>
<organism evidence="3 4">
    <name type="scientific">Streptococcus downei MFe28</name>
    <dbReference type="NCBI Taxonomy" id="764290"/>
    <lineage>
        <taxon>Bacteria</taxon>
        <taxon>Bacillati</taxon>
        <taxon>Bacillota</taxon>
        <taxon>Bacilli</taxon>
        <taxon>Lactobacillales</taxon>
        <taxon>Streptococcaceae</taxon>
        <taxon>Streptococcus</taxon>
    </lineage>
</organism>
<gene>
    <name evidence="3" type="ORF">NCTC11391_01855</name>
</gene>
<keyword evidence="2" id="KW-1133">Transmembrane helix</keyword>
<accession>A0A380JI96</accession>
<reference evidence="3 4" key="1">
    <citation type="submission" date="2018-06" db="EMBL/GenBank/DDBJ databases">
        <authorList>
            <consortium name="Pathogen Informatics"/>
            <person name="Doyle S."/>
        </authorList>
    </citation>
    <scope>NUCLEOTIDE SEQUENCE [LARGE SCALE GENOMIC DNA]</scope>
    <source>
        <strain evidence="4">NCTC 11391</strain>
    </source>
</reference>